<evidence type="ECO:0000256" key="4">
    <source>
        <dbReference type="ARBA" id="ARBA00022605"/>
    </source>
</evidence>
<dbReference type="InterPro" id="IPR031322">
    <property type="entry name" value="Shikimate/glucono_kinase"/>
</dbReference>
<comment type="subcellular location">
    <subcellularLocation>
        <location evidence="11">Cytoplasm</location>
    </subcellularLocation>
</comment>
<keyword evidence="5 11" id="KW-0808">Transferase</keyword>
<feature type="binding site" evidence="11">
    <location>
        <position position="58"/>
    </location>
    <ligand>
        <name>substrate</name>
    </ligand>
</feature>
<dbReference type="PROSITE" id="PS01128">
    <property type="entry name" value="SHIKIMATE_KINASE"/>
    <property type="match status" value="1"/>
</dbReference>
<evidence type="ECO:0000256" key="3">
    <source>
        <dbReference type="ARBA" id="ARBA00012154"/>
    </source>
</evidence>
<sequence>MSQSVFLVGLMGAGKTTVGRLLAKRLQARFVDSDHEVAAVTGVNIPTIFDIEGEAGFRRRESETIQRFSQEGNIVMATGGGAVLDPDNRQCLRNRGTVVYLSASPETLYERTRRDSGRPLLQVKDRLTRLRELHQQRDPFYREVAHIIIEVGRTSASQVVRQILAALASDART</sequence>
<feature type="binding site" evidence="11">
    <location>
        <position position="118"/>
    </location>
    <ligand>
        <name>ATP</name>
        <dbReference type="ChEBI" id="CHEBI:30616"/>
    </ligand>
</feature>
<evidence type="ECO:0000256" key="9">
    <source>
        <dbReference type="ARBA" id="ARBA00023141"/>
    </source>
</evidence>
<dbReference type="Gene3D" id="3.40.50.300">
    <property type="entry name" value="P-loop containing nucleotide triphosphate hydrolases"/>
    <property type="match status" value="1"/>
</dbReference>
<evidence type="ECO:0000256" key="7">
    <source>
        <dbReference type="ARBA" id="ARBA00022777"/>
    </source>
</evidence>
<dbReference type="PRINTS" id="PR01100">
    <property type="entry name" value="SHIKIMTKNASE"/>
</dbReference>
<dbReference type="AlphaFoldDB" id="A0A916J650"/>
<keyword evidence="4 11" id="KW-0028">Amino-acid biosynthesis</keyword>
<evidence type="ECO:0000256" key="11">
    <source>
        <dbReference type="HAMAP-Rule" id="MF_00109"/>
    </source>
</evidence>
<dbReference type="EC" id="2.7.1.71" evidence="3 11"/>
<keyword evidence="7 11" id="KW-0418">Kinase</keyword>
<evidence type="ECO:0000256" key="5">
    <source>
        <dbReference type="ARBA" id="ARBA00022679"/>
    </source>
</evidence>
<gene>
    <name evidence="11 12" type="primary">aroK</name>
    <name evidence="12" type="ORF">GTOL_12839</name>
</gene>
<evidence type="ECO:0000313" key="13">
    <source>
        <dbReference type="Proteomes" id="UP000742786"/>
    </source>
</evidence>
<keyword evidence="9 11" id="KW-0057">Aromatic amino acid biosynthesis</keyword>
<keyword evidence="13" id="KW-1185">Reference proteome</keyword>
<dbReference type="GO" id="GO:0008652">
    <property type="term" value="P:amino acid biosynthetic process"/>
    <property type="evidence" value="ECO:0007669"/>
    <property type="project" value="UniProtKB-KW"/>
</dbReference>
<dbReference type="InterPro" id="IPR027417">
    <property type="entry name" value="P-loop_NTPase"/>
</dbReference>
<keyword evidence="8 11" id="KW-0067">ATP-binding</keyword>
<keyword evidence="6 11" id="KW-0547">Nucleotide-binding</keyword>
<dbReference type="EMBL" id="CAJQUM010000001">
    <property type="protein sequence ID" value="CAG4884956.1"/>
    <property type="molecule type" value="Genomic_DNA"/>
</dbReference>
<comment type="similarity">
    <text evidence="2 11">Belongs to the shikimate kinase family.</text>
</comment>
<dbReference type="GO" id="GO:0005524">
    <property type="term" value="F:ATP binding"/>
    <property type="evidence" value="ECO:0007669"/>
    <property type="project" value="UniProtKB-UniRule"/>
</dbReference>
<dbReference type="GO" id="GO:0009423">
    <property type="term" value="P:chorismate biosynthetic process"/>
    <property type="evidence" value="ECO:0007669"/>
    <property type="project" value="UniProtKB-UniRule"/>
</dbReference>
<feature type="binding site" evidence="11">
    <location>
        <position position="137"/>
    </location>
    <ligand>
        <name>substrate</name>
    </ligand>
</feature>
<dbReference type="Proteomes" id="UP000742786">
    <property type="component" value="Unassembled WGS sequence"/>
</dbReference>
<dbReference type="GO" id="GO:0005829">
    <property type="term" value="C:cytosol"/>
    <property type="evidence" value="ECO:0007669"/>
    <property type="project" value="TreeGrafter"/>
</dbReference>
<dbReference type="PANTHER" id="PTHR21087:SF16">
    <property type="entry name" value="SHIKIMATE KINASE 1, CHLOROPLASTIC"/>
    <property type="match status" value="1"/>
</dbReference>
<comment type="caution">
    <text evidence="11">Lacks conserved residue(s) required for the propagation of feature annotation.</text>
</comment>
<dbReference type="GO" id="GO:0000287">
    <property type="term" value="F:magnesium ion binding"/>
    <property type="evidence" value="ECO:0007669"/>
    <property type="project" value="UniProtKB-UniRule"/>
</dbReference>
<evidence type="ECO:0000256" key="6">
    <source>
        <dbReference type="ARBA" id="ARBA00022741"/>
    </source>
</evidence>
<evidence type="ECO:0000256" key="10">
    <source>
        <dbReference type="ARBA" id="ARBA00048567"/>
    </source>
</evidence>
<feature type="binding site" evidence="11">
    <location>
        <position position="34"/>
    </location>
    <ligand>
        <name>substrate</name>
    </ligand>
</feature>
<dbReference type="Pfam" id="PF01202">
    <property type="entry name" value="SKI"/>
    <property type="match status" value="1"/>
</dbReference>
<comment type="cofactor">
    <cofactor evidence="11">
        <name>Mg(2+)</name>
        <dbReference type="ChEBI" id="CHEBI:18420"/>
    </cofactor>
    <text evidence="11">Binds 1 Mg(2+) ion per subunit.</text>
</comment>
<organism evidence="12 13">
    <name type="scientific">Georgfuchsia toluolica</name>
    <dbReference type="NCBI Taxonomy" id="424218"/>
    <lineage>
        <taxon>Bacteria</taxon>
        <taxon>Pseudomonadati</taxon>
        <taxon>Pseudomonadota</taxon>
        <taxon>Betaproteobacteria</taxon>
        <taxon>Nitrosomonadales</taxon>
        <taxon>Sterolibacteriaceae</taxon>
        <taxon>Georgfuchsia</taxon>
    </lineage>
</organism>
<comment type="pathway">
    <text evidence="1 11">Metabolic intermediate biosynthesis; chorismate biosynthesis; chorismate from D-erythrose 4-phosphate and phosphoenolpyruvate: step 5/7.</text>
</comment>
<evidence type="ECO:0000256" key="2">
    <source>
        <dbReference type="ARBA" id="ARBA00006997"/>
    </source>
</evidence>
<comment type="function">
    <text evidence="11">Catalyzes the specific phosphorylation of the 3-hydroxyl group of shikimic acid using ATP as a cosubstrate.</text>
</comment>
<dbReference type="GO" id="GO:0004765">
    <property type="term" value="F:shikimate kinase activity"/>
    <property type="evidence" value="ECO:0007669"/>
    <property type="project" value="UniProtKB-UniRule"/>
</dbReference>
<dbReference type="PANTHER" id="PTHR21087">
    <property type="entry name" value="SHIKIMATE KINASE"/>
    <property type="match status" value="1"/>
</dbReference>
<name>A0A916J650_9PROT</name>
<dbReference type="CDD" id="cd00464">
    <property type="entry name" value="SK"/>
    <property type="match status" value="1"/>
</dbReference>
<reference evidence="12" key="1">
    <citation type="submission" date="2021-04" db="EMBL/GenBank/DDBJ databases">
        <authorList>
            <person name="Hornung B."/>
        </authorList>
    </citation>
    <scope>NUCLEOTIDE SEQUENCE</scope>
    <source>
        <strain evidence="12">G5G6</strain>
    </source>
</reference>
<comment type="catalytic activity">
    <reaction evidence="10 11">
        <text>shikimate + ATP = 3-phosphoshikimate + ADP + H(+)</text>
        <dbReference type="Rhea" id="RHEA:13121"/>
        <dbReference type="ChEBI" id="CHEBI:15378"/>
        <dbReference type="ChEBI" id="CHEBI:30616"/>
        <dbReference type="ChEBI" id="CHEBI:36208"/>
        <dbReference type="ChEBI" id="CHEBI:145989"/>
        <dbReference type="ChEBI" id="CHEBI:456216"/>
        <dbReference type="EC" id="2.7.1.71"/>
    </reaction>
</comment>
<accession>A0A916J650</accession>
<dbReference type="HAMAP" id="MF_00109">
    <property type="entry name" value="Shikimate_kinase"/>
    <property type="match status" value="1"/>
</dbReference>
<feature type="binding site" evidence="11">
    <location>
        <position position="16"/>
    </location>
    <ligand>
        <name>Mg(2+)</name>
        <dbReference type="ChEBI" id="CHEBI:18420"/>
    </ligand>
</feature>
<dbReference type="GO" id="GO:0009073">
    <property type="term" value="P:aromatic amino acid family biosynthetic process"/>
    <property type="evidence" value="ECO:0007669"/>
    <property type="project" value="UniProtKB-KW"/>
</dbReference>
<dbReference type="InterPro" id="IPR023000">
    <property type="entry name" value="Shikimate_kinase_CS"/>
</dbReference>
<proteinExistence type="inferred from homology"/>
<dbReference type="SUPFAM" id="SSF52540">
    <property type="entry name" value="P-loop containing nucleoside triphosphate hydrolases"/>
    <property type="match status" value="1"/>
</dbReference>
<evidence type="ECO:0000256" key="8">
    <source>
        <dbReference type="ARBA" id="ARBA00022840"/>
    </source>
</evidence>
<comment type="caution">
    <text evidence="12">The sequence shown here is derived from an EMBL/GenBank/DDBJ whole genome shotgun (WGS) entry which is preliminary data.</text>
</comment>
<keyword evidence="11" id="KW-0963">Cytoplasm</keyword>
<keyword evidence="11" id="KW-0460">Magnesium</keyword>
<comment type="subunit">
    <text evidence="11">Monomer.</text>
</comment>
<dbReference type="InterPro" id="IPR000623">
    <property type="entry name" value="Shikimate_kinase/TSH1"/>
</dbReference>
<feature type="binding site" evidence="11">
    <location>
        <begin position="12"/>
        <end position="17"/>
    </location>
    <ligand>
        <name>ATP</name>
        <dbReference type="ChEBI" id="CHEBI:30616"/>
    </ligand>
</feature>
<evidence type="ECO:0000313" key="12">
    <source>
        <dbReference type="EMBL" id="CAG4884956.1"/>
    </source>
</evidence>
<keyword evidence="11" id="KW-0479">Metal-binding</keyword>
<feature type="binding site" evidence="11">
    <location>
        <position position="80"/>
    </location>
    <ligand>
        <name>substrate</name>
    </ligand>
</feature>
<evidence type="ECO:0000256" key="1">
    <source>
        <dbReference type="ARBA" id="ARBA00004842"/>
    </source>
</evidence>
<protein>
    <recommendedName>
        <fullName evidence="3 11">Shikimate kinase</fullName>
        <shortName evidence="11">SK</shortName>
        <ecNumber evidence="3 11">2.7.1.71</ecNumber>
    </recommendedName>
</protein>